<dbReference type="RefSeq" id="WP_155192836.1">
    <property type="nucleotide sequence ID" value="NZ_BAAAEA010000002.1"/>
</dbReference>
<dbReference type="PANTHER" id="PTHR17490">
    <property type="entry name" value="SUA5"/>
    <property type="match status" value="1"/>
</dbReference>
<evidence type="ECO:0000259" key="12">
    <source>
        <dbReference type="PROSITE" id="PS51163"/>
    </source>
</evidence>
<dbReference type="EMBL" id="FXTT01000003">
    <property type="protein sequence ID" value="SMP26725.1"/>
    <property type="molecule type" value="Genomic_DNA"/>
</dbReference>
<dbReference type="EC" id="2.7.7.87" evidence="3"/>
<keyword evidence="9" id="KW-0067">ATP-binding</keyword>
<dbReference type="InterPro" id="IPR017945">
    <property type="entry name" value="DHBP_synth_RibB-like_a/b_dom"/>
</dbReference>
<protein>
    <recommendedName>
        <fullName evidence="10">L-threonylcarbamoyladenylate synthase</fullName>
        <ecNumber evidence="3">2.7.7.87</ecNumber>
    </recommendedName>
    <alternativeName>
        <fullName evidence="10">L-threonylcarbamoyladenylate synthase</fullName>
    </alternativeName>
</protein>
<evidence type="ECO:0000256" key="7">
    <source>
        <dbReference type="ARBA" id="ARBA00022695"/>
    </source>
</evidence>
<dbReference type="PANTHER" id="PTHR17490:SF16">
    <property type="entry name" value="THREONYLCARBAMOYL-AMP SYNTHASE"/>
    <property type="match status" value="1"/>
</dbReference>
<feature type="domain" description="YrdC-like" evidence="12">
    <location>
        <begin position="10"/>
        <end position="195"/>
    </location>
</feature>
<comment type="catalytic activity">
    <reaction evidence="11">
        <text>L-threonine + hydrogencarbonate + ATP = L-threonylcarbamoyladenylate + diphosphate + H2O</text>
        <dbReference type="Rhea" id="RHEA:36407"/>
        <dbReference type="ChEBI" id="CHEBI:15377"/>
        <dbReference type="ChEBI" id="CHEBI:17544"/>
        <dbReference type="ChEBI" id="CHEBI:30616"/>
        <dbReference type="ChEBI" id="CHEBI:33019"/>
        <dbReference type="ChEBI" id="CHEBI:57926"/>
        <dbReference type="ChEBI" id="CHEBI:73682"/>
        <dbReference type="EC" id="2.7.7.87"/>
    </reaction>
</comment>
<keyword evidence="8" id="KW-0547">Nucleotide-binding</keyword>
<evidence type="ECO:0000256" key="10">
    <source>
        <dbReference type="ARBA" id="ARBA00029774"/>
    </source>
</evidence>
<evidence type="ECO:0000313" key="14">
    <source>
        <dbReference type="Proteomes" id="UP001157914"/>
    </source>
</evidence>
<dbReference type="PROSITE" id="PS51163">
    <property type="entry name" value="YRDC"/>
    <property type="match status" value="1"/>
</dbReference>
<dbReference type="Pfam" id="PF01300">
    <property type="entry name" value="Sua5_yciO_yrdC"/>
    <property type="match status" value="1"/>
</dbReference>
<dbReference type="NCBIfam" id="TIGR00057">
    <property type="entry name" value="L-threonylcarbamoyladenylate synthase"/>
    <property type="match status" value="1"/>
</dbReference>
<proteinExistence type="inferred from homology"/>
<reference evidence="13 14" key="1">
    <citation type="submission" date="2017-05" db="EMBL/GenBank/DDBJ databases">
        <authorList>
            <person name="Varghese N."/>
            <person name="Submissions S."/>
        </authorList>
    </citation>
    <scope>NUCLEOTIDE SEQUENCE [LARGE SCALE GENOMIC DNA]</scope>
    <source>
        <strain evidence="13 14">DSM 15949</strain>
    </source>
</reference>
<keyword evidence="14" id="KW-1185">Reference proteome</keyword>
<keyword evidence="7" id="KW-0548">Nucleotidyltransferase</keyword>
<evidence type="ECO:0000256" key="5">
    <source>
        <dbReference type="ARBA" id="ARBA00022679"/>
    </source>
</evidence>
<comment type="similarity">
    <text evidence="2">Belongs to the SUA5 family.</text>
</comment>
<evidence type="ECO:0000256" key="3">
    <source>
        <dbReference type="ARBA" id="ARBA00012584"/>
    </source>
</evidence>
<accession>A0ABY1P8P7</accession>
<evidence type="ECO:0000256" key="2">
    <source>
        <dbReference type="ARBA" id="ARBA00007663"/>
    </source>
</evidence>
<keyword evidence="5" id="KW-0808">Transferase</keyword>
<dbReference type="Proteomes" id="UP001157914">
    <property type="component" value="Unassembled WGS sequence"/>
</dbReference>
<organism evidence="13 14">
    <name type="scientific">Roseibium denhamense</name>
    <dbReference type="NCBI Taxonomy" id="76305"/>
    <lineage>
        <taxon>Bacteria</taxon>
        <taxon>Pseudomonadati</taxon>
        <taxon>Pseudomonadota</taxon>
        <taxon>Alphaproteobacteria</taxon>
        <taxon>Hyphomicrobiales</taxon>
        <taxon>Stappiaceae</taxon>
        <taxon>Roseibium</taxon>
    </lineage>
</organism>
<dbReference type="SUPFAM" id="SSF55821">
    <property type="entry name" value="YrdC/RibB"/>
    <property type="match status" value="1"/>
</dbReference>
<evidence type="ECO:0000256" key="1">
    <source>
        <dbReference type="ARBA" id="ARBA00004496"/>
    </source>
</evidence>
<keyword evidence="6" id="KW-0819">tRNA processing</keyword>
<evidence type="ECO:0000313" key="13">
    <source>
        <dbReference type="EMBL" id="SMP26725.1"/>
    </source>
</evidence>
<evidence type="ECO:0000256" key="9">
    <source>
        <dbReference type="ARBA" id="ARBA00022840"/>
    </source>
</evidence>
<name>A0ABY1P8P7_9HYPH</name>
<evidence type="ECO:0000256" key="6">
    <source>
        <dbReference type="ARBA" id="ARBA00022694"/>
    </source>
</evidence>
<dbReference type="InterPro" id="IPR006070">
    <property type="entry name" value="Sua5-like_dom"/>
</dbReference>
<keyword evidence="4" id="KW-0963">Cytoplasm</keyword>
<dbReference type="InterPro" id="IPR050156">
    <property type="entry name" value="TC-AMP_synthase_SUA5"/>
</dbReference>
<gene>
    <name evidence="13" type="ORF">SAMN06265374_2769</name>
</gene>
<evidence type="ECO:0000256" key="8">
    <source>
        <dbReference type="ARBA" id="ARBA00022741"/>
    </source>
</evidence>
<evidence type="ECO:0000256" key="11">
    <source>
        <dbReference type="ARBA" id="ARBA00048366"/>
    </source>
</evidence>
<sequence length="204" mass="21481">MTTNDLFLSNPDVQNVAHCLKDGGVVLIPTDTVLGLAAHPAHPDAVARVFALKERPVEKKLPIMVSSVEALEAIGALVTDKALALINSPFCPGPISIVLGLDPSRTPDWLSGREEMAFRMPNDPFLLKVLDAAGPLFVTSANRSGMGTLPNVRAAVDQLAGQPDLAVEGEDCGAVPSTIVNCRLSPPVIERLGAVSEAQLAEYL</sequence>
<evidence type="ECO:0000256" key="4">
    <source>
        <dbReference type="ARBA" id="ARBA00022490"/>
    </source>
</evidence>
<dbReference type="Gene3D" id="3.90.870.10">
    <property type="entry name" value="DHBP synthase"/>
    <property type="match status" value="1"/>
</dbReference>
<comment type="caution">
    <text evidence="13">The sequence shown here is derived from an EMBL/GenBank/DDBJ whole genome shotgun (WGS) entry which is preliminary data.</text>
</comment>
<comment type="subcellular location">
    <subcellularLocation>
        <location evidence="1">Cytoplasm</location>
    </subcellularLocation>
</comment>